<reference evidence="1 2" key="1">
    <citation type="submission" date="2015-02" db="EMBL/GenBank/DDBJ databases">
        <title>Nostoc linckia genome annotation.</title>
        <authorList>
            <person name="Zhou Z."/>
        </authorList>
    </citation>
    <scope>NUCLEOTIDE SEQUENCE [LARGE SCALE GENOMIC DNA]</scope>
    <source>
        <strain evidence="2">z7</strain>
    </source>
</reference>
<protein>
    <recommendedName>
        <fullName evidence="3">Transposase</fullName>
    </recommendedName>
</protein>
<evidence type="ECO:0000313" key="1">
    <source>
        <dbReference type="EMBL" id="PHJ98606.1"/>
    </source>
</evidence>
<evidence type="ECO:0000313" key="2">
    <source>
        <dbReference type="Proteomes" id="UP000222523"/>
    </source>
</evidence>
<dbReference type="Proteomes" id="UP000222523">
    <property type="component" value="Unassembled WGS sequence"/>
</dbReference>
<sequence length="63" mass="6905">KGKGKRGKGKGEGERGKGFKYRTYAKTLSNSYFFVSFSEETLGECVLPCGKPLPRLCGSLLQN</sequence>
<comment type="caution">
    <text evidence="1">The sequence shown here is derived from an EMBL/GenBank/DDBJ whole genome shotgun (WGS) entry which is preliminary data.</text>
</comment>
<name>A0ABX4KRD9_NOSLI</name>
<feature type="non-terminal residue" evidence="1">
    <location>
        <position position="1"/>
    </location>
</feature>
<gene>
    <name evidence="1" type="ORF">VF04_08735</name>
</gene>
<dbReference type="EMBL" id="LAHC01000017">
    <property type="protein sequence ID" value="PHJ98606.1"/>
    <property type="molecule type" value="Genomic_DNA"/>
</dbReference>
<evidence type="ECO:0008006" key="3">
    <source>
        <dbReference type="Google" id="ProtNLM"/>
    </source>
</evidence>
<organism evidence="1 2">
    <name type="scientific">Nostoc linckia z7</name>
    <dbReference type="NCBI Taxonomy" id="1628745"/>
    <lineage>
        <taxon>Bacteria</taxon>
        <taxon>Bacillati</taxon>
        <taxon>Cyanobacteriota</taxon>
        <taxon>Cyanophyceae</taxon>
        <taxon>Nostocales</taxon>
        <taxon>Nostocaceae</taxon>
        <taxon>Nostoc</taxon>
    </lineage>
</organism>
<proteinExistence type="predicted"/>
<accession>A0ABX4KRD9</accession>
<keyword evidence="2" id="KW-1185">Reference proteome</keyword>